<accession>A0A915A0S6</accession>
<name>A0A915A0S6_PARUN</name>
<sequence length="80" mass="9746">MQPKPSNNPHEENCHIISVGDFHWCFNKQILRRLKLPSAEYMDRLQQFNLQAIEYRLYQYDFATDINLNTWITCRRMLVQ</sequence>
<protein>
    <submittedName>
        <fullName evidence="2">Uncharacterized protein</fullName>
    </submittedName>
</protein>
<dbReference type="AlphaFoldDB" id="A0A915A0S6"/>
<dbReference type="WBParaSite" id="PgB31_g008_t05">
    <property type="protein sequence ID" value="PgB31_g008_t05"/>
    <property type="gene ID" value="PgB31_g008"/>
</dbReference>
<evidence type="ECO:0000313" key="1">
    <source>
        <dbReference type="Proteomes" id="UP000887569"/>
    </source>
</evidence>
<organism evidence="1 2">
    <name type="scientific">Parascaris univalens</name>
    <name type="common">Nematode worm</name>
    <dbReference type="NCBI Taxonomy" id="6257"/>
    <lineage>
        <taxon>Eukaryota</taxon>
        <taxon>Metazoa</taxon>
        <taxon>Ecdysozoa</taxon>
        <taxon>Nematoda</taxon>
        <taxon>Chromadorea</taxon>
        <taxon>Rhabditida</taxon>
        <taxon>Spirurina</taxon>
        <taxon>Ascaridomorpha</taxon>
        <taxon>Ascaridoidea</taxon>
        <taxon>Ascarididae</taxon>
        <taxon>Parascaris</taxon>
    </lineage>
</organism>
<keyword evidence="1" id="KW-1185">Reference proteome</keyword>
<reference evidence="2" key="1">
    <citation type="submission" date="2022-11" db="UniProtKB">
        <authorList>
            <consortium name="WormBaseParasite"/>
        </authorList>
    </citation>
    <scope>IDENTIFICATION</scope>
</reference>
<evidence type="ECO:0000313" key="2">
    <source>
        <dbReference type="WBParaSite" id="PgB31_g008_t05"/>
    </source>
</evidence>
<proteinExistence type="predicted"/>
<dbReference type="Proteomes" id="UP000887569">
    <property type="component" value="Unplaced"/>
</dbReference>